<keyword evidence="1" id="KW-0812">Transmembrane</keyword>
<feature type="transmembrane region" description="Helical" evidence="1">
    <location>
        <begin position="32"/>
        <end position="53"/>
    </location>
</feature>
<keyword evidence="1" id="KW-0472">Membrane</keyword>
<accession>W0HPL3</accession>
<dbReference type="PANTHER" id="PTHR34300">
    <property type="entry name" value="QUEUOSINE PRECURSOR TRANSPORTER-RELATED"/>
    <property type="match status" value="1"/>
</dbReference>
<dbReference type="HOGENOM" id="CLU_075503_1_1_6"/>
<sequence>MTNYKLYGLFVGLTVTIMITCDTLVYKTLDIYGLKITASGIIFSLCFLFSTILTEVYGYKLSVRAVWIMVFCQSIYVVLLNLAAVIQADNSDISRNYYTLYYEFWRVMVGTWISVPVSYFLNGYVISRMKTHFRGKLFFVRYITASMTTQAALLLTAYPISLSSKYTSSEVINIITTTWSYKVIISVFLLPVAIYLSERVKKIEGTDHYDWGTSYNPLSVFSDEKSRRKEK</sequence>
<keyword evidence="3" id="KW-1185">Reference proteome</keyword>
<organism evidence="2 3">
    <name type="scientific">Sodalis praecaptivus</name>
    <dbReference type="NCBI Taxonomy" id="1239307"/>
    <lineage>
        <taxon>Bacteria</taxon>
        <taxon>Pseudomonadati</taxon>
        <taxon>Pseudomonadota</taxon>
        <taxon>Gammaproteobacteria</taxon>
        <taxon>Enterobacterales</taxon>
        <taxon>Bruguierivoracaceae</taxon>
        <taxon>Sodalis</taxon>
    </lineage>
</organism>
<dbReference type="InterPro" id="IPR003744">
    <property type="entry name" value="YhhQ"/>
</dbReference>
<dbReference type="PANTHER" id="PTHR34300:SF2">
    <property type="entry name" value="QUEUOSINE PRECURSOR TRANSPORTER-RELATED"/>
    <property type="match status" value="1"/>
</dbReference>
<dbReference type="RefSeq" id="WP_025420934.1">
    <property type="nucleotide sequence ID" value="NZ_CP006569.1"/>
</dbReference>
<dbReference type="OrthoDB" id="8583039at2"/>
<keyword evidence="1" id="KW-1133">Transmembrane helix</keyword>
<dbReference type="AlphaFoldDB" id="W0HPL3"/>
<evidence type="ECO:0000256" key="1">
    <source>
        <dbReference type="SAM" id="Phobius"/>
    </source>
</evidence>
<evidence type="ECO:0000313" key="2">
    <source>
        <dbReference type="EMBL" id="AHF75801.1"/>
    </source>
</evidence>
<dbReference type="EMBL" id="CP006569">
    <property type="protein sequence ID" value="AHF75801.1"/>
    <property type="molecule type" value="Genomic_DNA"/>
</dbReference>
<reference evidence="2 3" key="1">
    <citation type="journal article" date="2014" name="Genome Biol. Evol.">
        <title>Genome degeneration and adaptation in a nascent stage of symbiosis.</title>
        <authorList>
            <person name="Oakeson K.F."/>
            <person name="Gil R."/>
            <person name="Clayton A.L."/>
            <person name="Dunn D.M."/>
            <person name="von Niederhausern A.C."/>
            <person name="Hamil C."/>
            <person name="Aoyagi A."/>
            <person name="Duval B."/>
            <person name="Baca A."/>
            <person name="Silva F.J."/>
            <person name="Vallier A."/>
            <person name="Jackson D.G."/>
            <person name="Latorre A."/>
            <person name="Weiss R.B."/>
            <person name="Heddi A."/>
            <person name="Moya A."/>
            <person name="Dale C."/>
        </authorList>
    </citation>
    <scope>NUCLEOTIDE SEQUENCE [LARGE SCALE GENOMIC DNA]</scope>
    <source>
        <strain evidence="2 3">HS1</strain>
    </source>
</reference>
<feature type="transmembrane region" description="Helical" evidence="1">
    <location>
        <begin position="104"/>
        <end position="126"/>
    </location>
</feature>
<feature type="transmembrane region" description="Helical" evidence="1">
    <location>
        <begin position="7"/>
        <end position="26"/>
    </location>
</feature>
<gene>
    <name evidence="2" type="ORF">Sant_0705</name>
</gene>
<dbReference type="Proteomes" id="UP000019028">
    <property type="component" value="Chromosome"/>
</dbReference>
<evidence type="ECO:0000313" key="3">
    <source>
        <dbReference type="Proteomes" id="UP000019028"/>
    </source>
</evidence>
<dbReference type="PATRIC" id="fig|1239307.3.peg.762"/>
<dbReference type="KEGG" id="sod:Sant_0705"/>
<feature type="transmembrane region" description="Helical" evidence="1">
    <location>
        <begin position="138"/>
        <end position="159"/>
    </location>
</feature>
<feature type="transmembrane region" description="Helical" evidence="1">
    <location>
        <begin position="179"/>
        <end position="196"/>
    </location>
</feature>
<dbReference type="Pfam" id="PF02592">
    <property type="entry name" value="Vut_1"/>
    <property type="match status" value="1"/>
</dbReference>
<proteinExistence type="predicted"/>
<name>W0HPL3_9GAMM</name>
<feature type="transmembrane region" description="Helical" evidence="1">
    <location>
        <begin position="65"/>
        <end position="84"/>
    </location>
</feature>
<protein>
    <submittedName>
        <fullName evidence="2">Putative membrane protein</fullName>
    </submittedName>
</protein>